<sequence>MATVPVSQLKSGEKLSEDVLTKYNNVLLRKGKIISEHDLEVLRAFLIPAVQIESKNGQAVSSSDETALDEKQQGTVLSFYEHYEKMLQLMRRVYNIANAGGQNLPILEIRTTLEKLIQHIDDYNVLTFSPRHFQLSDFIYHNSIMVSLTSYNLAKWHGLSSKDLMPVALGGLLHDIGNAKVDAGILFKPSALNAAEREDMKKHTIIGYNLLKSVPAINDGVKLCALQHHEREDGSGYPLGVRGDKIHLYSKIVAITDVFHAMKTNRYHKSGASPYLVLEQLLNESFGKLDPALVQTFINKVTSFHNGTLVKLSDNQVGEIVFSDRSHPTRPWVNVNGKIINLMIERNLYIQDVIQT</sequence>
<dbReference type="EMBL" id="CP013652">
    <property type="protein sequence ID" value="ALS24567.1"/>
    <property type="molecule type" value="Genomic_DNA"/>
</dbReference>
<dbReference type="GO" id="GO:0016787">
    <property type="term" value="F:hydrolase activity"/>
    <property type="evidence" value="ECO:0007669"/>
    <property type="project" value="UniProtKB-KW"/>
</dbReference>
<dbReference type="Gene3D" id="1.10.3210.10">
    <property type="entry name" value="Hypothetical protein af1432"/>
    <property type="match status" value="1"/>
</dbReference>
<proteinExistence type="predicted"/>
<dbReference type="PATRIC" id="fig|162209.4.peg.4519"/>
<organism evidence="2 3">
    <name type="scientific">Paenibacillus naphthalenovorans</name>
    <dbReference type="NCBI Taxonomy" id="162209"/>
    <lineage>
        <taxon>Bacteria</taxon>
        <taxon>Bacillati</taxon>
        <taxon>Bacillota</taxon>
        <taxon>Bacilli</taxon>
        <taxon>Bacillales</taxon>
        <taxon>Paenibacillaceae</taxon>
        <taxon>Paenibacillus</taxon>
    </lineage>
</organism>
<dbReference type="RefSeq" id="WP_062410190.1">
    <property type="nucleotide sequence ID" value="NZ_CP013652.1"/>
</dbReference>
<dbReference type="OrthoDB" id="9759601at2"/>
<dbReference type="KEGG" id="pnp:IJ22_42800"/>
<evidence type="ECO:0000259" key="1">
    <source>
        <dbReference type="PROSITE" id="PS51832"/>
    </source>
</evidence>
<dbReference type="SUPFAM" id="SSF109604">
    <property type="entry name" value="HD-domain/PDEase-like"/>
    <property type="match status" value="1"/>
</dbReference>
<dbReference type="Proteomes" id="UP000061660">
    <property type="component" value="Chromosome"/>
</dbReference>
<dbReference type="PANTHER" id="PTHR43155">
    <property type="entry name" value="CYCLIC DI-GMP PHOSPHODIESTERASE PA4108-RELATED"/>
    <property type="match status" value="1"/>
</dbReference>
<reference evidence="3" key="1">
    <citation type="submission" date="2015-12" db="EMBL/GenBank/DDBJ databases">
        <title>Complete genome sequences of two moderately thermophilic Paenibacillus species.</title>
        <authorList>
            <person name="Butler R.III."/>
            <person name="Wang J."/>
            <person name="Stark B.C."/>
            <person name="Pombert J.-F."/>
        </authorList>
    </citation>
    <scope>NUCLEOTIDE SEQUENCE [LARGE SCALE GENOMIC DNA]</scope>
    <source>
        <strain evidence="3">32O-Y</strain>
    </source>
</reference>
<reference evidence="2 3" key="2">
    <citation type="journal article" date="2016" name="Genome Announc.">
        <title>Complete Genome Sequences of Two Interactive Moderate Thermophiles, Paenibacillus napthalenovorans 32O-Y and Paenibacillus sp. 32O-W.</title>
        <authorList>
            <person name="Butler R.R.III."/>
            <person name="Wang J."/>
            <person name="Stark B.C."/>
            <person name="Pombert J.F."/>
        </authorList>
    </citation>
    <scope>NUCLEOTIDE SEQUENCE [LARGE SCALE GENOMIC DNA]</scope>
    <source>
        <strain evidence="2 3">32O-Y</strain>
    </source>
</reference>
<dbReference type="STRING" id="162209.IJ22_42800"/>
<dbReference type="InterPro" id="IPR003607">
    <property type="entry name" value="HD/PDEase_dom"/>
</dbReference>
<dbReference type="InterPro" id="IPR037522">
    <property type="entry name" value="HD_GYP_dom"/>
</dbReference>
<keyword evidence="3" id="KW-1185">Reference proteome</keyword>
<keyword evidence="2" id="KW-0378">Hydrolase</keyword>
<name>A0A0U2VYJ8_9BACL</name>
<dbReference type="PANTHER" id="PTHR43155:SF2">
    <property type="entry name" value="CYCLIC DI-GMP PHOSPHODIESTERASE PA4108"/>
    <property type="match status" value="1"/>
</dbReference>
<feature type="domain" description="HD-GYP" evidence="1">
    <location>
        <begin position="117"/>
        <end position="313"/>
    </location>
</feature>
<accession>A0A0U2VYJ8</accession>
<dbReference type="CDD" id="cd00077">
    <property type="entry name" value="HDc"/>
    <property type="match status" value="1"/>
</dbReference>
<protein>
    <submittedName>
        <fullName evidence="2">HD family phosphohydrolase</fullName>
    </submittedName>
</protein>
<gene>
    <name evidence="2" type="ORF">IJ22_42800</name>
</gene>
<dbReference type="AlphaFoldDB" id="A0A0U2VYJ8"/>
<dbReference type="Pfam" id="PF13487">
    <property type="entry name" value="HD_5"/>
    <property type="match status" value="1"/>
</dbReference>
<evidence type="ECO:0000313" key="3">
    <source>
        <dbReference type="Proteomes" id="UP000061660"/>
    </source>
</evidence>
<evidence type="ECO:0000313" key="2">
    <source>
        <dbReference type="EMBL" id="ALS24567.1"/>
    </source>
</evidence>
<dbReference type="PROSITE" id="PS51832">
    <property type="entry name" value="HD_GYP"/>
    <property type="match status" value="1"/>
</dbReference>